<keyword evidence="1" id="KW-0175">Coiled coil</keyword>
<evidence type="ECO:0000256" key="1">
    <source>
        <dbReference type="SAM" id="Coils"/>
    </source>
</evidence>
<organism evidence="3 4">
    <name type="scientific">Anabarilius grahami</name>
    <name type="common">Kanglang fish</name>
    <name type="synonym">Barilius grahami</name>
    <dbReference type="NCBI Taxonomy" id="495550"/>
    <lineage>
        <taxon>Eukaryota</taxon>
        <taxon>Metazoa</taxon>
        <taxon>Chordata</taxon>
        <taxon>Craniata</taxon>
        <taxon>Vertebrata</taxon>
        <taxon>Euteleostomi</taxon>
        <taxon>Actinopterygii</taxon>
        <taxon>Neopterygii</taxon>
        <taxon>Teleostei</taxon>
        <taxon>Ostariophysi</taxon>
        <taxon>Cypriniformes</taxon>
        <taxon>Xenocyprididae</taxon>
        <taxon>Xenocypridinae</taxon>
        <taxon>Xenocypridinae incertae sedis</taxon>
        <taxon>Anabarilius</taxon>
    </lineage>
</organism>
<dbReference type="InterPro" id="IPR026702">
    <property type="entry name" value="CCDC83"/>
</dbReference>
<keyword evidence="4" id="KW-1185">Reference proteome</keyword>
<feature type="coiled-coil region" evidence="1">
    <location>
        <begin position="46"/>
        <end position="99"/>
    </location>
</feature>
<feature type="coiled-coil region" evidence="1">
    <location>
        <begin position="152"/>
        <end position="179"/>
    </location>
</feature>
<dbReference type="Proteomes" id="UP000281406">
    <property type="component" value="Unassembled WGS sequence"/>
</dbReference>
<feature type="region of interest" description="Disordered" evidence="2">
    <location>
        <begin position="229"/>
        <end position="266"/>
    </location>
</feature>
<reference evidence="3 4" key="1">
    <citation type="submission" date="2018-10" db="EMBL/GenBank/DDBJ databases">
        <title>Genome assembly for a Yunnan-Guizhou Plateau 3E fish, Anabarilius grahami (Regan), and its evolutionary and genetic applications.</title>
        <authorList>
            <person name="Jiang W."/>
        </authorList>
    </citation>
    <scope>NUCLEOTIDE SEQUENCE [LARGE SCALE GENOMIC DNA]</scope>
    <source>
        <strain evidence="3">AG-KIZ</strain>
        <tissue evidence="3">Muscle</tissue>
    </source>
</reference>
<dbReference type="OrthoDB" id="10005859at2759"/>
<protein>
    <submittedName>
        <fullName evidence="3">Coiled-coil domain-containing protein 83</fullName>
    </submittedName>
</protein>
<dbReference type="EMBL" id="RJVU01007007">
    <property type="protein sequence ID" value="ROL54318.1"/>
    <property type="molecule type" value="Genomic_DNA"/>
</dbReference>
<name>A0A3N0Z8N8_ANAGA</name>
<comment type="caution">
    <text evidence="3">The sequence shown here is derived from an EMBL/GenBank/DDBJ whole genome shotgun (WGS) entry which is preliminary data.</text>
</comment>
<evidence type="ECO:0000313" key="3">
    <source>
        <dbReference type="EMBL" id="ROL54318.1"/>
    </source>
</evidence>
<sequence>MFQLEDKRQQLIKLVSGDLMLVRMMMMMKRRKAKFKHMFLKQEQLREEQTRHVRELNKQIKERERNLEQKQREDEELVKNKAQENLEIKQEQEKELEEHFQRSLVATVEETKQKVAKTTAGANQLAFKRAAENLDNDTKSMIKESFWLNEKVPLYNEEVTVLESTVQQLEEENLEHVNNLFQILRMADPLFSPDNEFHTQSASLGSHETHSMDRNIMKISLEETSELVNRPPYPLQPLEEAEGAQQERDVTASDGTTPSTPPVLSETNFTELMHLDLLGRKLLCAIGKASPLHPPPNDPMHVSEEMTFDLLQTAKWPITTKIINSKFQQSDSQSGEYDASVYNTCEIQQLLYDN</sequence>
<evidence type="ECO:0000313" key="4">
    <source>
        <dbReference type="Proteomes" id="UP000281406"/>
    </source>
</evidence>
<gene>
    <name evidence="3" type="ORF">DPX16_10741</name>
</gene>
<dbReference type="AlphaFoldDB" id="A0A3N0Z8N8"/>
<accession>A0A3N0Z8N8</accession>
<dbReference type="PANTHER" id="PTHR21468">
    <property type="entry name" value="HSD9"/>
    <property type="match status" value="1"/>
</dbReference>
<proteinExistence type="predicted"/>
<dbReference type="PANTHER" id="PTHR21468:SF1">
    <property type="entry name" value="COILED-COIL DOMAIN-CONTAINING PROTEIN 83"/>
    <property type="match status" value="1"/>
</dbReference>
<evidence type="ECO:0000256" key="2">
    <source>
        <dbReference type="SAM" id="MobiDB-lite"/>
    </source>
</evidence>